<evidence type="ECO:0000313" key="1">
    <source>
        <dbReference type="EMBL" id="QLH82234.1"/>
    </source>
</evidence>
<sequence length="109" mass="12472">MGRKTIAIIHGDDGRKYRVRKWNDEHSTLCAEYGRPGQIEVLDADSDGWNHLNWWSAADDFGNLPDDEVMEEALNRLDVAFDVEPEKIIYDQCRERKQIEPDGVAVAAL</sequence>
<reference evidence="1 2" key="1">
    <citation type="submission" date="2020-07" db="EMBL/GenBank/DDBJ databases">
        <title>Halosimplex litoreum sp. nov. and Halosimplex rubrum sp. nov., isolated from different salt environments.</title>
        <authorList>
            <person name="Cui H."/>
        </authorList>
    </citation>
    <scope>NUCLEOTIDE SEQUENCE [LARGE SCALE GENOMIC DNA]</scope>
    <source>
        <strain evidence="1 2">R2</strain>
    </source>
</reference>
<name>A0A7D5TUD3_9EURY</name>
<keyword evidence="2" id="KW-1185">Reference proteome</keyword>
<dbReference type="Proteomes" id="UP000509346">
    <property type="component" value="Chromosome"/>
</dbReference>
<dbReference type="RefSeq" id="WP_179922702.1">
    <property type="nucleotide sequence ID" value="NZ_CP058909.1"/>
</dbReference>
<dbReference type="KEGG" id="hpel:HZS54_11715"/>
<dbReference type="GeneID" id="56083266"/>
<accession>A0A7D5TUD3</accession>
<protein>
    <submittedName>
        <fullName evidence="1">Uncharacterized protein</fullName>
    </submittedName>
</protein>
<dbReference type="AlphaFoldDB" id="A0A7D5TUD3"/>
<organism evidence="1 2">
    <name type="scientific">Halosimplex pelagicum</name>
    <dbReference type="NCBI Taxonomy" id="869886"/>
    <lineage>
        <taxon>Archaea</taxon>
        <taxon>Methanobacteriati</taxon>
        <taxon>Methanobacteriota</taxon>
        <taxon>Stenosarchaea group</taxon>
        <taxon>Halobacteria</taxon>
        <taxon>Halobacteriales</taxon>
        <taxon>Haloarculaceae</taxon>
        <taxon>Halosimplex</taxon>
    </lineage>
</organism>
<gene>
    <name evidence="1" type="ORF">HZS54_11715</name>
</gene>
<evidence type="ECO:0000313" key="2">
    <source>
        <dbReference type="Proteomes" id="UP000509346"/>
    </source>
</evidence>
<dbReference type="EMBL" id="CP058909">
    <property type="protein sequence ID" value="QLH82234.1"/>
    <property type="molecule type" value="Genomic_DNA"/>
</dbReference>
<proteinExistence type="predicted"/>